<accession>A0ACC3DV34</accession>
<name>A0ACC3DV34_9PEZI</name>
<proteinExistence type="predicted"/>
<organism evidence="1 2">
    <name type="scientific">Coniosporium uncinatum</name>
    <dbReference type="NCBI Taxonomy" id="93489"/>
    <lineage>
        <taxon>Eukaryota</taxon>
        <taxon>Fungi</taxon>
        <taxon>Dikarya</taxon>
        <taxon>Ascomycota</taxon>
        <taxon>Pezizomycotina</taxon>
        <taxon>Dothideomycetes</taxon>
        <taxon>Dothideomycetes incertae sedis</taxon>
        <taxon>Coniosporium</taxon>
    </lineage>
</organism>
<dbReference type="Proteomes" id="UP001186974">
    <property type="component" value="Unassembled WGS sequence"/>
</dbReference>
<protein>
    <submittedName>
        <fullName evidence="1">Uncharacterized protein</fullName>
    </submittedName>
</protein>
<gene>
    <name evidence="1" type="ORF">LTS18_000898</name>
</gene>
<sequence length="366" mass="40384">MLFDLTPIPLANTIGSQPFRFLDLPAEVRNKIYKLAVTSREPNCHRTAFLAQYAHQPAITKASRQIRAESLPLYYSENTIEVDLTDEWELDDSDDEQDEADEKRSVVWFQRWVAAIWNSHVKHVEHISIRYQVFRAEPPYLDWTPTKAHMRIMHLLLDVGQGGNGIEMRTSLTLKPERLKALRCLKRQVLGGKIEDGEMAGRKLVALADNVIMKVEGSGAASFNLIMLADSRPDNRAVNGPSAALELVADGELLVVLAVSVAVRFALVGVVTEPTVEFPGANALVVAGPPDVVLFPKAETIEGTEEYTDIVMSVRSTVVYCPSGRTKTIDDTMAPEGRVEEVAEDVDGVAVSCCWTATLILLAMLA</sequence>
<keyword evidence="2" id="KW-1185">Reference proteome</keyword>
<comment type="caution">
    <text evidence="1">The sequence shown here is derived from an EMBL/GenBank/DDBJ whole genome shotgun (WGS) entry which is preliminary data.</text>
</comment>
<dbReference type="EMBL" id="JAWDJW010000542">
    <property type="protein sequence ID" value="KAK3080485.1"/>
    <property type="molecule type" value="Genomic_DNA"/>
</dbReference>
<reference evidence="1" key="1">
    <citation type="submission" date="2024-09" db="EMBL/GenBank/DDBJ databases">
        <title>Black Yeasts Isolated from many extreme environments.</title>
        <authorList>
            <person name="Coleine C."/>
            <person name="Stajich J.E."/>
            <person name="Selbmann L."/>
        </authorList>
    </citation>
    <scope>NUCLEOTIDE SEQUENCE</scope>
    <source>
        <strain evidence="1">CCFEE 5737</strain>
    </source>
</reference>
<evidence type="ECO:0000313" key="1">
    <source>
        <dbReference type="EMBL" id="KAK3080485.1"/>
    </source>
</evidence>
<evidence type="ECO:0000313" key="2">
    <source>
        <dbReference type="Proteomes" id="UP001186974"/>
    </source>
</evidence>